<comment type="caution">
    <text evidence="4">The sequence shown here is derived from an EMBL/GenBank/DDBJ whole genome shotgun (WGS) entry which is preliminary data.</text>
</comment>
<feature type="signal peptide" evidence="2">
    <location>
        <begin position="1"/>
        <end position="23"/>
    </location>
</feature>
<organism evidence="4 5">
    <name type="scientific">Streptomyces pactum</name>
    <dbReference type="NCBI Taxonomy" id="68249"/>
    <lineage>
        <taxon>Bacteria</taxon>
        <taxon>Bacillati</taxon>
        <taxon>Actinomycetota</taxon>
        <taxon>Actinomycetes</taxon>
        <taxon>Kitasatosporales</taxon>
        <taxon>Streptomycetaceae</taxon>
        <taxon>Streptomyces</taxon>
    </lineage>
</organism>
<name>A0ABS0NFM6_9ACTN</name>
<dbReference type="Proteomes" id="UP000807371">
    <property type="component" value="Unassembled WGS sequence"/>
</dbReference>
<keyword evidence="2" id="KW-0732">Signal</keyword>
<feature type="compositionally biased region" description="Polar residues" evidence="1">
    <location>
        <begin position="86"/>
        <end position="97"/>
    </location>
</feature>
<dbReference type="EMBL" id="JACYXC010000001">
    <property type="protein sequence ID" value="MBH5333998.1"/>
    <property type="molecule type" value="Genomic_DNA"/>
</dbReference>
<feature type="chain" id="PRO_5046384379" evidence="2">
    <location>
        <begin position="24"/>
        <end position="277"/>
    </location>
</feature>
<keyword evidence="5" id="KW-1185">Reference proteome</keyword>
<accession>A0ABS0NFM6</accession>
<proteinExistence type="predicted"/>
<feature type="region of interest" description="Disordered" evidence="1">
    <location>
        <begin position="31"/>
        <end position="130"/>
    </location>
</feature>
<sequence>MNRTAARRSQILRTAAATLTAVAALALTACTEDGGGTKTEGKAAGSVSAPDTRGTTGGPGGTEGTEEKGNSQRPAGGERPAGAQAPSATESAPQTPGAQAPDTAPSTPAKAEEKKPQTPAGDRNGKAAEAAGADASIADCSALSMNMAVQTVQRPVNHLLLRATNESGAPCAIYGYPYLGFGDEAQSTVVPLEASKPQSVLVLQPGETAYAGIMTSSADGSGSEGHDEDSLTVYLSNAQQDGSLDEETTLKLPQSTYVDSSAWVTYWQSDAEDALSW</sequence>
<evidence type="ECO:0000256" key="1">
    <source>
        <dbReference type="SAM" id="MobiDB-lite"/>
    </source>
</evidence>
<evidence type="ECO:0000313" key="4">
    <source>
        <dbReference type="EMBL" id="MBH5333998.1"/>
    </source>
</evidence>
<evidence type="ECO:0000313" key="5">
    <source>
        <dbReference type="Proteomes" id="UP000807371"/>
    </source>
</evidence>
<gene>
    <name evidence="4" type="ORF">IHE55_03935</name>
</gene>
<feature type="domain" description="DUF4232" evidence="3">
    <location>
        <begin position="140"/>
        <end position="268"/>
    </location>
</feature>
<evidence type="ECO:0000259" key="3">
    <source>
        <dbReference type="Pfam" id="PF14016"/>
    </source>
</evidence>
<dbReference type="RefSeq" id="WP_197987746.1">
    <property type="nucleotide sequence ID" value="NZ_JACYXC010000001.1"/>
</dbReference>
<reference evidence="4 5" key="1">
    <citation type="submission" date="2020-09" db="EMBL/GenBank/DDBJ databases">
        <title>Biosynthesis of the nuclear factor of activated T cells inhibitor NFAT-133 and its congeners in Streptomyces pactum.</title>
        <authorList>
            <person name="Zhou W."/>
            <person name="Posri P."/>
            <person name="Abugrain M.E."/>
            <person name="Weisberg A.J."/>
            <person name="Chang J.H."/>
            <person name="Mahmud T."/>
        </authorList>
    </citation>
    <scope>NUCLEOTIDE SEQUENCE [LARGE SCALE GENOMIC DNA]</scope>
    <source>
        <strain evidence="4 5">ATCC 27456</strain>
    </source>
</reference>
<dbReference type="InterPro" id="IPR025326">
    <property type="entry name" value="DUF4232"/>
</dbReference>
<dbReference type="PROSITE" id="PS51257">
    <property type="entry name" value="PROKAR_LIPOPROTEIN"/>
    <property type="match status" value="1"/>
</dbReference>
<evidence type="ECO:0000256" key="2">
    <source>
        <dbReference type="SAM" id="SignalP"/>
    </source>
</evidence>
<protein>
    <submittedName>
        <fullName evidence="4">DUF4232 domain-containing protein</fullName>
    </submittedName>
</protein>
<dbReference type="Pfam" id="PF14016">
    <property type="entry name" value="DUF4232"/>
    <property type="match status" value="1"/>
</dbReference>